<accession>A0A2W5U8F9</accession>
<name>A0A2W5U8F9_9BACT</name>
<gene>
    <name evidence="1" type="ORF">DI536_32730</name>
</gene>
<sequence>MGMWLLLLLTLAADGGTPDAAIVDAGAPRPFEWRANDGGFFTDDGVTDFLTMRVGETANVVLGRPIVLMQCDDELLVLAANTDALLLTAKRAGKTRCGFWFEPRAYPHRYFDVTVTR</sequence>
<dbReference type="Proteomes" id="UP000249061">
    <property type="component" value="Unassembled WGS sequence"/>
</dbReference>
<organism evidence="1 2">
    <name type="scientific">Archangium gephyra</name>
    <dbReference type="NCBI Taxonomy" id="48"/>
    <lineage>
        <taxon>Bacteria</taxon>
        <taxon>Pseudomonadati</taxon>
        <taxon>Myxococcota</taxon>
        <taxon>Myxococcia</taxon>
        <taxon>Myxococcales</taxon>
        <taxon>Cystobacterineae</taxon>
        <taxon>Archangiaceae</taxon>
        <taxon>Archangium</taxon>
    </lineage>
</organism>
<dbReference type="EMBL" id="QFQP01000047">
    <property type="protein sequence ID" value="PZR05208.1"/>
    <property type="molecule type" value="Genomic_DNA"/>
</dbReference>
<evidence type="ECO:0000313" key="2">
    <source>
        <dbReference type="Proteomes" id="UP000249061"/>
    </source>
</evidence>
<reference evidence="1 2" key="1">
    <citation type="submission" date="2017-08" db="EMBL/GenBank/DDBJ databases">
        <title>Infants hospitalized years apart are colonized by the same room-sourced microbial strains.</title>
        <authorList>
            <person name="Brooks B."/>
            <person name="Olm M.R."/>
            <person name="Firek B.A."/>
            <person name="Baker R."/>
            <person name="Thomas B.C."/>
            <person name="Morowitz M.J."/>
            <person name="Banfield J.F."/>
        </authorList>
    </citation>
    <scope>NUCLEOTIDE SEQUENCE [LARGE SCALE GENOMIC DNA]</scope>
    <source>
        <strain evidence="1">S2_003_000_R2_14</strain>
    </source>
</reference>
<protein>
    <submittedName>
        <fullName evidence="1">Uncharacterized protein</fullName>
    </submittedName>
</protein>
<proteinExistence type="predicted"/>
<evidence type="ECO:0000313" key="1">
    <source>
        <dbReference type="EMBL" id="PZR05208.1"/>
    </source>
</evidence>
<dbReference type="AlphaFoldDB" id="A0A2W5U8F9"/>
<comment type="caution">
    <text evidence="1">The sequence shown here is derived from an EMBL/GenBank/DDBJ whole genome shotgun (WGS) entry which is preliminary data.</text>
</comment>